<evidence type="ECO:0000313" key="1">
    <source>
        <dbReference type="EMBL" id="PIL26605.1"/>
    </source>
</evidence>
<reference evidence="1 2" key="1">
    <citation type="journal article" date="2015" name="Sci. Rep.">
        <title>Chromosome-level genome map provides insights into diverse defense mechanisms in the medicinal fungus Ganoderma sinense.</title>
        <authorList>
            <person name="Zhu Y."/>
            <person name="Xu J."/>
            <person name="Sun C."/>
            <person name="Zhou S."/>
            <person name="Xu H."/>
            <person name="Nelson D.R."/>
            <person name="Qian J."/>
            <person name="Song J."/>
            <person name="Luo H."/>
            <person name="Xiang L."/>
            <person name="Li Y."/>
            <person name="Xu Z."/>
            <person name="Ji A."/>
            <person name="Wang L."/>
            <person name="Lu S."/>
            <person name="Hayward A."/>
            <person name="Sun W."/>
            <person name="Li X."/>
            <person name="Schwartz D.C."/>
            <person name="Wang Y."/>
            <person name="Chen S."/>
        </authorList>
    </citation>
    <scope>NUCLEOTIDE SEQUENCE [LARGE SCALE GENOMIC DNA]</scope>
    <source>
        <strain evidence="1 2">ZZ0214-1</strain>
    </source>
</reference>
<keyword evidence="2" id="KW-1185">Reference proteome</keyword>
<dbReference type="AlphaFoldDB" id="A0A2G8RYM4"/>
<gene>
    <name evidence="1" type="ORF">GSI_12363</name>
</gene>
<dbReference type="EMBL" id="AYKW01000045">
    <property type="protein sequence ID" value="PIL26605.1"/>
    <property type="molecule type" value="Genomic_DNA"/>
</dbReference>
<protein>
    <submittedName>
        <fullName evidence="1">Uncharacterized protein</fullName>
    </submittedName>
</protein>
<proteinExistence type="predicted"/>
<accession>A0A2G8RYM4</accession>
<name>A0A2G8RYM4_9APHY</name>
<organism evidence="1 2">
    <name type="scientific">Ganoderma sinense ZZ0214-1</name>
    <dbReference type="NCBI Taxonomy" id="1077348"/>
    <lineage>
        <taxon>Eukaryota</taxon>
        <taxon>Fungi</taxon>
        <taxon>Dikarya</taxon>
        <taxon>Basidiomycota</taxon>
        <taxon>Agaricomycotina</taxon>
        <taxon>Agaricomycetes</taxon>
        <taxon>Polyporales</taxon>
        <taxon>Polyporaceae</taxon>
        <taxon>Ganoderma</taxon>
    </lineage>
</organism>
<sequence>MRESSGADDSDSNLVKVQPALTCGAWMTISKLWRVLSRTLKRGGSVDKVVLMRKYCDVCDRVYETVGADEIGDGELEEGTSYY</sequence>
<dbReference type="Proteomes" id="UP000230002">
    <property type="component" value="Unassembled WGS sequence"/>
</dbReference>
<comment type="caution">
    <text evidence="1">The sequence shown here is derived from an EMBL/GenBank/DDBJ whole genome shotgun (WGS) entry which is preliminary data.</text>
</comment>
<evidence type="ECO:0000313" key="2">
    <source>
        <dbReference type="Proteomes" id="UP000230002"/>
    </source>
</evidence>